<sequence length="252" mass="26937">MSDTELRERALRAVPDVRVDAQEVLRRGRTRRRTRALGTAAAALAIGAAVVLGVQALRPPPEAIPALPDELVNELPTYRMQILAPPDGWESVGEWQVQPTDVPNGQWREELTSPTGCTAATFTRVTPAPDGTDGEEWFSRDDRAASTALVEELAARDGVAMEPFDDELPVGAPDVLTGESPLAPVIGGRWDAGEGAVRVAARSDSMTTYDGVPFSVDAALRLTCADDADLDDAWDALRGDVRVPLLGGTEGW</sequence>
<organism evidence="2 3">
    <name type="scientific">Beutenbergia cavernae (strain ATCC BAA-8 / DSM 12333 / CCUG 43141 / JCM 11478 / NBRC 16432 / NCIMB 13614 / HKI 0122)</name>
    <dbReference type="NCBI Taxonomy" id="471853"/>
    <lineage>
        <taxon>Bacteria</taxon>
        <taxon>Bacillati</taxon>
        <taxon>Actinomycetota</taxon>
        <taxon>Actinomycetes</taxon>
        <taxon>Micrococcales</taxon>
        <taxon>Beutenbergiaceae</taxon>
        <taxon>Beutenbergia</taxon>
    </lineage>
</organism>
<dbReference type="AlphaFoldDB" id="C5C2T1"/>
<dbReference type="EMBL" id="CP001618">
    <property type="protein sequence ID" value="ACQ81775.1"/>
    <property type="molecule type" value="Genomic_DNA"/>
</dbReference>
<dbReference type="RefSeq" id="WP_015884012.1">
    <property type="nucleotide sequence ID" value="NC_012669.1"/>
</dbReference>
<proteinExistence type="predicted"/>
<reference evidence="2 3" key="1">
    <citation type="journal article" date="2009" name="Stand. Genomic Sci.">
        <title>Complete genome sequence of Beutenbergia cavernae type strain (HKI 0122).</title>
        <authorList>
            <person name="Land M."/>
            <person name="Pukall R."/>
            <person name="Abt B."/>
            <person name="Goker M."/>
            <person name="Rohde M."/>
            <person name="Glavina Del Rio T."/>
            <person name="Tice H."/>
            <person name="Copeland A."/>
            <person name="Cheng J.F."/>
            <person name="Lucas S."/>
            <person name="Chen F."/>
            <person name="Nolan M."/>
            <person name="Bruce D."/>
            <person name="Goodwin L."/>
            <person name="Pitluck S."/>
            <person name="Ivanova N."/>
            <person name="Mavromatis K."/>
            <person name="Ovchinnikova G."/>
            <person name="Pati A."/>
            <person name="Chen A."/>
            <person name="Palaniappan K."/>
            <person name="Hauser L."/>
            <person name="Chang Y.J."/>
            <person name="Jefferies C.C."/>
            <person name="Saunders E."/>
            <person name="Brettin T."/>
            <person name="Detter J.C."/>
            <person name="Han C."/>
            <person name="Chain P."/>
            <person name="Bristow J."/>
            <person name="Eisen J.A."/>
            <person name="Markowitz V."/>
            <person name="Hugenholtz P."/>
            <person name="Kyrpides N.C."/>
            <person name="Klenk H.P."/>
            <person name="Lapidus A."/>
        </authorList>
    </citation>
    <scope>NUCLEOTIDE SEQUENCE [LARGE SCALE GENOMIC DNA]</scope>
    <source>
        <strain evidence="3">ATCC BAA-8 / DSM 12333 / NBRC 16432</strain>
    </source>
</reference>
<dbReference type="HOGENOM" id="CLU_1101193_0_0_11"/>
<protein>
    <submittedName>
        <fullName evidence="2">Uncharacterized protein</fullName>
    </submittedName>
</protein>
<dbReference type="Proteomes" id="UP000007962">
    <property type="component" value="Chromosome"/>
</dbReference>
<feature type="transmembrane region" description="Helical" evidence="1">
    <location>
        <begin position="36"/>
        <end position="57"/>
    </location>
</feature>
<gene>
    <name evidence="2" type="ordered locus">Bcav_3533</name>
</gene>
<dbReference type="KEGG" id="bcv:Bcav_3533"/>
<evidence type="ECO:0000256" key="1">
    <source>
        <dbReference type="SAM" id="Phobius"/>
    </source>
</evidence>
<accession>C5C2T1</accession>
<keyword evidence="1" id="KW-0812">Transmembrane</keyword>
<dbReference type="STRING" id="471853.Bcav_3533"/>
<keyword evidence="1" id="KW-1133">Transmembrane helix</keyword>
<keyword evidence="1" id="KW-0472">Membrane</keyword>
<evidence type="ECO:0000313" key="2">
    <source>
        <dbReference type="EMBL" id="ACQ81775.1"/>
    </source>
</evidence>
<name>C5C2T1_BEUC1</name>
<evidence type="ECO:0000313" key="3">
    <source>
        <dbReference type="Proteomes" id="UP000007962"/>
    </source>
</evidence>
<keyword evidence="3" id="KW-1185">Reference proteome</keyword>